<comment type="similarity">
    <text evidence="1">Belongs to the FAM135 family.</text>
</comment>
<evidence type="ECO:0000313" key="5">
    <source>
        <dbReference type="Proteomes" id="UP000324091"/>
    </source>
</evidence>
<feature type="region of interest" description="Disordered" evidence="2">
    <location>
        <begin position="751"/>
        <end position="1030"/>
    </location>
</feature>
<reference evidence="4 5" key="1">
    <citation type="submission" date="2019-04" db="EMBL/GenBank/DDBJ databases">
        <title>Chromosome genome assembly for Takifugu flavidus.</title>
        <authorList>
            <person name="Xiao S."/>
        </authorList>
    </citation>
    <scope>NUCLEOTIDE SEQUENCE [LARGE SCALE GENOMIC DNA]</scope>
    <source>
        <strain evidence="4">HTHZ2018</strain>
        <tissue evidence="4">Muscle</tissue>
    </source>
</reference>
<dbReference type="Gene3D" id="3.40.50.1820">
    <property type="entry name" value="alpha/beta hydrolase"/>
    <property type="match status" value="1"/>
</dbReference>
<feature type="compositionally biased region" description="Polar residues" evidence="2">
    <location>
        <begin position="925"/>
        <end position="937"/>
    </location>
</feature>
<dbReference type="Proteomes" id="UP000324091">
    <property type="component" value="Chromosome 21"/>
</dbReference>
<sequence length="1447" mass="160238">MAEAFIRSAVDWSSSSVDEQASRNSRFTSQRTFGDLTPELRYANRAHFCLPKPVLRFYQIRAGLKVSPRVPHRLMVTTHDNAEECSFSSPGVYDGAVFSRIFQILYRNEEITVNDCMIFKVHLLLDGERMEEALSEVDFQLKLDLHFTESEQQLAELATVPLISSRTLSLHFHPRRGLHHHVPVMFDYFHLSVISVSIHASLVALHQPLISFARSGKGSWLGKGSPESAADPSAMTVDNLVFGAGYCKPVISEVLQPVAPRLCGQREAILSHQAAERIVPIWPGCSLWAEEGGKELIPQRLVFHSRDLKIKPHTLKGSFYVPSENCLQRAHTWHRRLCRLLLVAHRGLHTYHTALMKEIPQLLQAPLESEALPVDETLNQLTAALQLQEDHEKVAEQISRDVSQLCTQLAALWSRFLEAALLNPHILSYLAQEHHTLRVRRFSEAYFFTEHPKEISLTFQEELINRHGQIAAEVRSSDYLTKMPPLPVECLDIDGDWTSLPIIFEDRYVECPQTGSARGAMCLISSRVLGVHQSWFVFLSPDWMSHVPISDGQTGSEPVLPPDRNQDAKSPAVPQGPSDNEECIDLPTYVSLIAEQSRTSSDIGTTGAGPSEVPNLKEPEKLERVADQNCNGHLSESNRTEVKEDATGDSSRREASAKAAPLDHCTNEANEDVPLLGLPAACLHPPTSPLVCDPQRENARRGGLPGCKGMKRSSSVISDSGIESEPSSVAWPLDAALRAQPPQDFSSELEIRQQVESRRPVHRTSLEGLQMESNGSLPSAGIQASLTSISSLPYEEDQQQRQLSKLTKSVSAPQISSPEDAADDRVLLNHDTNGKSFTQHQDSCNISCSLPNDDFDPPSFADSGSTTRRVVNDAAASEMPAPSQDRPEAPDSALRLSGASEVPLLLESTESPHVKEGAIIGSRGENMSQQTRTSGASSPVERVHFVETEAAPCSRGNNPHVRKSSSEAGDESQGFQQTEPPHEQGHLDTSRPPLELSEVECPGDPPNRTTSTTERPCDLTGLVLDDRTPPADLNGVSASEKEPLDCQAKPSKIPNSGLAFVNKKMVEMVNMSVSCAPTCLPFSSVLRDSPSISGLSPRQATSPITHQPLGSFGIISSSSLSPLNMDDATNERMLNFYKAKEELFKQLSFQAGLYSDLPLLASDFPYFPPEEDDEEFDDGIHLVVCVHGLDGNSADLRLVKTFIELGLPGSRLDFLMSERNQTDTFADFDTMTDRLLDEIIQHIQLYNLTIGRMSFIGHSLGNIIIRSVLTRPRFRCYLPKLHTFLSLSGPHLGTLYNNSALVSTGLWLMQKLKKSGSLLQLTFRDHVDPRKTFLYHLSQKPGLQFFKNVVLVASPQDRYVPFHSARIEMCKTALKDRTTGPVYTEMINNLLQPLVEARECRLIRQNVFHALPNTANTLIGRAAHIAVLDSELFLEKFFLVAGLNYFK</sequence>
<evidence type="ECO:0000313" key="4">
    <source>
        <dbReference type="EMBL" id="TWW65439.1"/>
    </source>
</evidence>
<feature type="region of interest" description="Disordered" evidence="2">
    <location>
        <begin position="693"/>
        <end position="727"/>
    </location>
</feature>
<evidence type="ECO:0000256" key="2">
    <source>
        <dbReference type="SAM" id="MobiDB-lite"/>
    </source>
</evidence>
<keyword evidence="5" id="KW-1185">Reference proteome</keyword>
<dbReference type="Pfam" id="PF12394">
    <property type="entry name" value="DUF3657"/>
    <property type="match status" value="1"/>
</dbReference>
<dbReference type="InterPro" id="IPR022122">
    <property type="entry name" value="DUF3657"/>
</dbReference>
<feature type="compositionally biased region" description="Low complexity" evidence="2">
    <location>
        <begin position="713"/>
        <end position="725"/>
    </location>
</feature>
<evidence type="ECO:0000259" key="3">
    <source>
        <dbReference type="Pfam" id="PF05057"/>
    </source>
</evidence>
<dbReference type="SUPFAM" id="SSF53474">
    <property type="entry name" value="alpha/beta-Hydrolases"/>
    <property type="match status" value="1"/>
</dbReference>
<feature type="region of interest" description="Disordered" evidence="2">
    <location>
        <begin position="629"/>
        <end position="661"/>
    </location>
</feature>
<feature type="compositionally biased region" description="Basic and acidic residues" evidence="2">
    <location>
        <begin position="636"/>
        <end position="656"/>
    </location>
</feature>
<feature type="domain" description="DUF676" evidence="3">
    <location>
        <begin position="1179"/>
        <end position="1371"/>
    </location>
</feature>
<feature type="compositionally biased region" description="Polar residues" evidence="2">
    <location>
        <begin position="771"/>
        <end position="791"/>
    </location>
</feature>
<feature type="compositionally biased region" description="Basic and acidic residues" evidence="2">
    <location>
        <begin position="980"/>
        <end position="989"/>
    </location>
</feature>
<comment type="caution">
    <text evidence="4">The sequence shown here is derived from an EMBL/GenBank/DDBJ whole genome shotgun (WGS) entry which is preliminary data.</text>
</comment>
<feature type="region of interest" description="Disordered" evidence="2">
    <location>
        <begin position="598"/>
        <end position="617"/>
    </location>
</feature>
<dbReference type="PANTHER" id="PTHR12482:SF3">
    <property type="entry name" value="PROTEIN FAM135B"/>
    <property type="match status" value="1"/>
</dbReference>
<accession>A0A5C6NFJ6</accession>
<dbReference type="InterPro" id="IPR029058">
    <property type="entry name" value="AB_hydrolase_fold"/>
</dbReference>
<dbReference type="PANTHER" id="PTHR12482">
    <property type="entry name" value="LIPASE ROG1-RELATED-RELATED"/>
    <property type="match status" value="1"/>
</dbReference>
<dbReference type="Pfam" id="PF05057">
    <property type="entry name" value="DUF676"/>
    <property type="match status" value="1"/>
</dbReference>
<dbReference type="InterPro" id="IPR044294">
    <property type="entry name" value="Lipase-like"/>
</dbReference>
<gene>
    <name evidence="4" type="ORF">D4764_21G0003390</name>
</gene>
<feature type="compositionally biased region" description="Polar residues" evidence="2">
    <location>
        <begin position="800"/>
        <end position="817"/>
    </location>
</feature>
<protein>
    <submittedName>
        <fullName evidence="4">Protein FAM135B</fullName>
    </submittedName>
</protein>
<dbReference type="EMBL" id="RHFK02000014">
    <property type="protein sequence ID" value="TWW65439.1"/>
    <property type="molecule type" value="Genomic_DNA"/>
</dbReference>
<proteinExistence type="inferred from homology"/>
<name>A0A5C6NFJ6_9TELE</name>
<feature type="compositionally biased region" description="Polar residues" evidence="2">
    <location>
        <begin position="830"/>
        <end position="850"/>
    </location>
</feature>
<feature type="region of interest" description="Disordered" evidence="2">
    <location>
        <begin position="549"/>
        <end position="581"/>
    </location>
</feature>
<evidence type="ECO:0000256" key="1">
    <source>
        <dbReference type="ARBA" id="ARBA00007949"/>
    </source>
</evidence>
<dbReference type="FunFam" id="3.40.50.1820:FF:000004">
    <property type="entry name" value="Protein FAM135A isoform a"/>
    <property type="match status" value="1"/>
</dbReference>
<dbReference type="InterPro" id="IPR007751">
    <property type="entry name" value="DUF676_lipase-like"/>
</dbReference>
<organism evidence="4 5">
    <name type="scientific">Takifugu flavidus</name>
    <name type="common">sansaifugu</name>
    <dbReference type="NCBI Taxonomy" id="433684"/>
    <lineage>
        <taxon>Eukaryota</taxon>
        <taxon>Metazoa</taxon>
        <taxon>Chordata</taxon>
        <taxon>Craniata</taxon>
        <taxon>Vertebrata</taxon>
        <taxon>Euteleostomi</taxon>
        <taxon>Actinopterygii</taxon>
        <taxon>Neopterygii</taxon>
        <taxon>Teleostei</taxon>
        <taxon>Neoteleostei</taxon>
        <taxon>Acanthomorphata</taxon>
        <taxon>Eupercaria</taxon>
        <taxon>Tetraodontiformes</taxon>
        <taxon>Tetradontoidea</taxon>
        <taxon>Tetraodontidae</taxon>
        <taxon>Takifugu</taxon>
    </lineage>
</organism>